<reference evidence="1" key="1">
    <citation type="journal article" date="2015" name="Nature">
        <title>Complex archaea that bridge the gap between prokaryotes and eukaryotes.</title>
        <authorList>
            <person name="Spang A."/>
            <person name="Saw J.H."/>
            <person name="Jorgensen S.L."/>
            <person name="Zaremba-Niedzwiedzka K."/>
            <person name="Martijn J."/>
            <person name="Lind A.E."/>
            <person name="van Eijk R."/>
            <person name="Schleper C."/>
            <person name="Guy L."/>
            <person name="Ettema T.J."/>
        </authorList>
    </citation>
    <scope>NUCLEOTIDE SEQUENCE</scope>
</reference>
<dbReference type="AlphaFoldDB" id="A0A0F8YTG2"/>
<gene>
    <name evidence="1" type="ORF">LCGC14_2857320</name>
</gene>
<proteinExistence type="predicted"/>
<organism evidence="1">
    <name type="scientific">marine sediment metagenome</name>
    <dbReference type="NCBI Taxonomy" id="412755"/>
    <lineage>
        <taxon>unclassified sequences</taxon>
        <taxon>metagenomes</taxon>
        <taxon>ecological metagenomes</taxon>
    </lineage>
</organism>
<evidence type="ECO:0000313" key="1">
    <source>
        <dbReference type="EMBL" id="KKK77070.1"/>
    </source>
</evidence>
<accession>A0A0F8YTG2</accession>
<dbReference type="EMBL" id="LAZR01055132">
    <property type="protein sequence ID" value="KKK77070.1"/>
    <property type="molecule type" value="Genomic_DNA"/>
</dbReference>
<comment type="caution">
    <text evidence="1">The sequence shown here is derived from an EMBL/GenBank/DDBJ whole genome shotgun (WGS) entry which is preliminary data.</text>
</comment>
<protein>
    <submittedName>
        <fullName evidence="1">Uncharacterized protein</fullName>
    </submittedName>
</protein>
<feature type="non-terminal residue" evidence="1">
    <location>
        <position position="68"/>
    </location>
</feature>
<sequence length="68" mass="7590">MASEAIAPNASRMNENSKLIINFLIITTPIQLQRVMVKNILIVIESVRLAGKLLWRSILFLLVLMGIG</sequence>
<name>A0A0F8YTG2_9ZZZZ</name>